<gene>
    <name evidence="1" type="ordered locus">Ddes_1526</name>
</gene>
<accession>B8J101</accession>
<evidence type="ECO:0000313" key="1">
    <source>
        <dbReference type="EMBL" id="ACL49428.1"/>
    </source>
</evidence>
<dbReference type="AlphaFoldDB" id="B8J101"/>
<dbReference type="EMBL" id="CP001358">
    <property type="protein sequence ID" value="ACL49428.1"/>
    <property type="molecule type" value="Genomic_DNA"/>
</dbReference>
<organism evidence="1">
    <name type="scientific">Desulfovibrio desulfuricans (strain ATCC 27774 / DSM 6949 / MB)</name>
    <dbReference type="NCBI Taxonomy" id="525146"/>
    <lineage>
        <taxon>Bacteria</taxon>
        <taxon>Pseudomonadati</taxon>
        <taxon>Thermodesulfobacteriota</taxon>
        <taxon>Desulfovibrionia</taxon>
        <taxon>Desulfovibrionales</taxon>
        <taxon>Desulfovibrionaceae</taxon>
        <taxon>Desulfovibrio</taxon>
    </lineage>
</organism>
<sequence length="62" mass="7279">MWCVLMLLGYKGAAICLNSRQAGDNTRKMEKHVSFREAFPVVWCVNPLFLLFRCAVFRLWQL</sequence>
<dbReference type="KEGG" id="dds:Ddes_1526"/>
<name>B8J101_DESDA</name>
<proteinExistence type="predicted"/>
<reference evidence="1" key="1">
    <citation type="submission" date="2009-01" db="EMBL/GenBank/DDBJ databases">
        <title>Complete sequence of Desulfovibrio desulfuricans subsp. desulfuricans str. ATCC 27774.</title>
        <authorList>
            <consortium name="US DOE Joint Genome Institute"/>
            <person name="Lucas S."/>
            <person name="Copeland A."/>
            <person name="Lapidus A."/>
            <person name="Glavina del Rio T."/>
            <person name="Tice H."/>
            <person name="Bruce D."/>
            <person name="Goodwin L."/>
            <person name="Pitluck S."/>
            <person name="Sims D."/>
            <person name="Lu M."/>
            <person name="Kiss H."/>
            <person name="Meineke L."/>
            <person name="Brettin T."/>
            <person name="Detter J.C."/>
            <person name="Han C."/>
            <person name="Larimer F."/>
            <person name="Land M."/>
            <person name="Hauser L."/>
            <person name="Kyrpides N."/>
            <person name="Ovchinnikova G."/>
            <person name="Hazen T.C."/>
        </authorList>
    </citation>
    <scope>NUCLEOTIDE SEQUENCE [LARGE SCALE GENOMIC DNA]</scope>
    <source>
        <strain evidence="1">ATCC 27774</strain>
    </source>
</reference>
<protein>
    <submittedName>
        <fullName evidence="1">Uncharacterized protein</fullName>
    </submittedName>
</protein>
<dbReference type="HOGENOM" id="CLU_2896703_0_0_7"/>